<dbReference type="PANTHER" id="PTHR18460">
    <property type="entry name" value="TEL2 INTERACTING PROTEIN 1 TTI1 FAMILY MEMBER"/>
    <property type="match status" value="1"/>
</dbReference>
<feature type="region of interest" description="Disordered" evidence="1">
    <location>
        <begin position="1"/>
        <end position="21"/>
    </location>
</feature>
<evidence type="ECO:0000313" key="5">
    <source>
        <dbReference type="Proteomes" id="UP000179920"/>
    </source>
</evidence>
<feature type="region of interest" description="Disordered" evidence="1">
    <location>
        <begin position="830"/>
        <end position="857"/>
    </location>
</feature>
<feature type="region of interest" description="Disordered" evidence="1">
    <location>
        <begin position="202"/>
        <end position="243"/>
    </location>
</feature>
<evidence type="ECO:0000313" key="4">
    <source>
        <dbReference type="EMBL" id="SYW80358.1"/>
    </source>
</evidence>
<name>A0A1K0G8E5_9BASI</name>
<evidence type="ECO:0000313" key="6">
    <source>
        <dbReference type="Proteomes" id="UP000658997"/>
    </source>
</evidence>
<dbReference type="PANTHER" id="PTHR18460:SF3">
    <property type="entry name" value="TELO2-INTERACTING PROTEIN 1 HOMOLOG"/>
    <property type="match status" value="1"/>
</dbReference>
<dbReference type="InterPro" id="IPR057567">
    <property type="entry name" value="TPR_TTI1_C"/>
</dbReference>
<reference evidence="3" key="2">
    <citation type="submission" date="2016-04" db="EMBL/GenBank/DDBJ databases">
        <authorList>
            <person name="Evans L.H."/>
            <person name="Alamgir A."/>
            <person name="Owens N."/>
            <person name="Weber N.D."/>
            <person name="Virtaneva K."/>
            <person name="Barbian K."/>
            <person name="Babar A."/>
            <person name="Rosenke K."/>
        </authorList>
    </citation>
    <scope>NUCLEOTIDE SEQUENCE</scope>
    <source>
        <strain evidence="3">UB2112</strain>
    </source>
</reference>
<sequence>MFSSAAGPFSQPGPSPSTASTPFQRLKPICVELLSLTSRTPSNTLTQQTIACLRRLKSTLHTLLSASAITDPSSHHASASLLVSQDEDPTLPPSLINYVFYPLSELISSAPKGLTSLPDSVVEGVLEVLALLCSRWWNASSANDGGGKGWQIWCDLVILSSSVLGEPGKAGGEAKGTSSDEAKLAALKVLAELLSPRFKVSQTAGKEKKREEEEWEWDGISDLPSLDDVPTQPDLGAEESSKGKEIPEAHMELLFPTSGHLAYVTSERVAKGAISFVLFSCFAIAESSQETTEVRTAAMRVAKDALLVWIGGACPLPSRFTLEDSWLEVSPLHCVHLPSSPDKEAARKASAMRLRPLLPGITSSLTRLATSRLKSQPEARKQKPTPSAVVTESISMLGDLLRATLADECLSEVLSNDVVHLSRSTAGESAEVKVTSLEDFAHFDTFSETGSQIATPDEAPQPTPTPTDKAGKEVQWTLSTLAQVHLALKTFSSLTSPSLAGTSLPSSTHSTVQVSMLRLSILLLTDCSRSFGWLDTQLQAMARLDATNTNTMDGGKSIETILTWIVDLASSHNSAPTVRNAKLAFEALQKGGSGFEARLRDGSALWNILIAALERLPALVGAHDDVAVPRLVLRVSTLLSLLSEQSSAMDLASLAMIANNVQVSSFRLLRPLKVEQLTYTKDPTPDNTNPIWRLQPSFAGLESSTSRQFSQMFCDLGRSLALSLLAQVKCNPTVTTKKGKARDAFGMITTLITRAGQLRSIREDHNDAGREQSAVCLVVAADMARGVATVLDNMRLGGGEVGRQMRKVAHSLGKRVFGLVMDILDGDAEEASSSFPAPSAPEQGMQAKPSNDLTTRTDADQEDSLIENVKGISLYPTNLSSSTPSRLGPVLDLAFVRCADLTRPNSTTSTQLSVQQRHRQAQKELDFSNSLLFSLLSSSSRLLGQSFRPLLQRGAYSLISAISISSTSTSGLVQQASSAAMQDIAFNTAYGDVKNCLLDHADYILGSACQRLIGGLDEELRSFASEGGGERKGRGVVVPLVSAQRAPFVLVEMIRVLGSEVVPMVEDAIDEVLDALDRFHSHGGVSDGLLGVLGGIMECMAAEQSTQIPTPRASLLENGGRERGELEDFKLWLAARREDSKAFDDVPPTSDGSKGRKEDEEEDKPTKSQQVSATILTKSTFFLTSPSPSLRIRVLHLLRHGILTLAPQSRTAELLPIINSAWPFVMTRLGTPYSTSTSPLGSRLVPIIDLTPTAIGARVREGDARWFEKMEKEMVEKDVGVWVAAAKYVEAAVEWVPDFVRKRVLDDAWPRFEVLLRLMKRFDPRYHHSSPQPRGQTCQLNGSERPALLTSEPSPTSNAGLISGLTSVSTHKAKRNHIHTHSEHPFIHPSITTLPAQLTLCIITTLTSIVRHLGSHMSDDVAWAITTHSSFLEALDARQPPGLVRAAEELYRELRKRNDEATKWVLQCAFPHVKVRAESGLERREVIPCFMAQARIQVHGATMHCVLEGM</sequence>
<gene>
    <name evidence="4" type="ORF">UBRO2_03626</name>
    <name evidence="3" type="ORF">UBRO_06313</name>
</gene>
<dbReference type="Pfam" id="PF24181">
    <property type="entry name" value="TPR_TTI1_C"/>
    <property type="match status" value="1"/>
</dbReference>
<feature type="region of interest" description="Disordered" evidence="1">
    <location>
        <begin position="449"/>
        <end position="471"/>
    </location>
</feature>
<feature type="domain" description="TTI1 C-terminal TPR" evidence="2">
    <location>
        <begin position="1142"/>
        <end position="1230"/>
    </location>
</feature>
<reference evidence="4" key="3">
    <citation type="submission" date="2018-08" db="EMBL/GenBank/DDBJ databases">
        <authorList>
            <person name="Guldener U."/>
        </authorList>
    </citation>
    <scope>NUCLEOTIDE SEQUENCE</scope>
    <source>
        <strain evidence="4">UB2</strain>
    </source>
</reference>
<feature type="region of interest" description="Disordered" evidence="1">
    <location>
        <begin position="1326"/>
        <end position="1356"/>
    </location>
</feature>
<dbReference type="Proteomes" id="UP000179920">
    <property type="component" value="Chromosome XII"/>
</dbReference>
<evidence type="ECO:0000256" key="1">
    <source>
        <dbReference type="SAM" id="MobiDB-lite"/>
    </source>
</evidence>
<dbReference type="OrthoDB" id="49511at2759"/>
<dbReference type="InterPro" id="IPR052587">
    <property type="entry name" value="TELO2-interacting_protein_1"/>
</dbReference>
<feature type="compositionally biased region" description="Polar residues" evidence="1">
    <location>
        <begin position="1329"/>
        <end position="1342"/>
    </location>
</feature>
<dbReference type="Proteomes" id="UP000658997">
    <property type="component" value="Unassembled WGS sequence"/>
</dbReference>
<feature type="compositionally biased region" description="Low complexity" evidence="1">
    <location>
        <begin position="831"/>
        <end position="842"/>
    </location>
</feature>
<organism evidence="3 5">
    <name type="scientific">Ustilago bromivora</name>
    <dbReference type="NCBI Taxonomy" id="307758"/>
    <lineage>
        <taxon>Eukaryota</taxon>
        <taxon>Fungi</taxon>
        <taxon>Dikarya</taxon>
        <taxon>Basidiomycota</taxon>
        <taxon>Ustilaginomycotina</taxon>
        <taxon>Ustilaginomycetes</taxon>
        <taxon>Ustilaginales</taxon>
        <taxon>Ustilaginaceae</taxon>
        <taxon>Ustilago</taxon>
    </lineage>
</organism>
<protein>
    <recommendedName>
        <fullName evidence="2">TTI1 C-terminal TPR domain-containing protein</fullName>
    </recommendedName>
</protein>
<feature type="region of interest" description="Disordered" evidence="1">
    <location>
        <begin position="1141"/>
        <end position="1171"/>
    </location>
</feature>
<proteinExistence type="predicted"/>
<keyword evidence="6" id="KW-1185">Reference proteome</keyword>
<dbReference type="EMBL" id="ULHB01000071">
    <property type="protein sequence ID" value="SYW80358.1"/>
    <property type="molecule type" value="Genomic_DNA"/>
</dbReference>
<dbReference type="GO" id="GO:0005737">
    <property type="term" value="C:cytoplasm"/>
    <property type="evidence" value="ECO:0007669"/>
    <property type="project" value="TreeGrafter"/>
</dbReference>
<evidence type="ECO:0000259" key="2">
    <source>
        <dbReference type="Pfam" id="PF24181"/>
    </source>
</evidence>
<evidence type="ECO:0000313" key="3">
    <source>
        <dbReference type="EMBL" id="SAM83987.1"/>
    </source>
</evidence>
<dbReference type="EMBL" id="LT558128">
    <property type="protein sequence ID" value="SAM83987.1"/>
    <property type="molecule type" value="Genomic_DNA"/>
</dbReference>
<accession>A0A1K0G8E5</accession>
<reference evidence="5" key="1">
    <citation type="submission" date="2016-04" db="EMBL/GenBank/DDBJ databases">
        <authorList>
            <person name="Guldener U."/>
            <person name="Guldener U."/>
        </authorList>
    </citation>
    <scope>NUCLEOTIDE SEQUENCE [LARGE SCALE GENOMIC DNA]</scope>
    <source>
        <strain evidence="5">UB2112</strain>
    </source>
</reference>